<dbReference type="PROSITE" id="PS51257">
    <property type="entry name" value="PROKAR_LIPOPROTEIN"/>
    <property type="match status" value="1"/>
</dbReference>
<dbReference type="RefSeq" id="WP_125483895.1">
    <property type="nucleotide sequence ID" value="NZ_RSDW01000001.1"/>
</dbReference>
<evidence type="ECO:0000256" key="5">
    <source>
        <dbReference type="SAM" id="SignalP"/>
    </source>
</evidence>
<evidence type="ECO:0000313" key="9">
    <source>
        <dbReference type="EMBL" id="RSL15113.1"/>
    </source>
</evidence>
<evidence type="ECO:0000313" key="10">
    <source>
        <dbReference type="Proteomes" id="UP000269669"/>
    </source>
</evidence>
<dbReference type="Proteomes" id="UP000269669">
    <property type="component" value="Unassembled WGS sequence"/>
</dbReference>
<gene>
    <name evidence="9" type="ORF">EDE15_0589</name>
</gene>
<protein>
    <submittedName>
        <fullName evidence="9">RND family efflux transporter MFP subunit</fullName>
    </submittedName>
</protein>
<dbReference type="Gene3D" id="2.40.30.170">
    <property type="match status" value="1"/>
</dbReference>
<evidence type="ECO:0000259" key="6">
    <source>
        <dbReference type="Pfam" id="PF25876"/>
    </source>
</evidence>
<dbReference type="Pfam" id="PF25967">
    <property type="entry name" value="RND-MFP_C"/>
    <property type="match status" value="1"/>
</dbReference>
<evidence type="ECO:0000259" key="8">
    <source>
        <dbReference type="Pfam" id="PF25967"/>
    </source>
</evidence>
<dbReference type="Gene3D" id="2.40.420.20">
    <property type="match status" value="1"/>
</dbReference>
<dbReference type="AlphaFoldDB" id="A0A3R9PPQ3"/>
<feature type="domain" description="Multidrug resistance protein MdtA-like barrel-sandwich hybrid" evidence="7">
    <location>
        <begin position="62"/>
        <end position="210"/>
    </location>
</feature>
<dbReference type="InterPro" id="IPR058624">
    <property type="entry name" value="MdtA-like_HH"/>
</dbReference>
<keyword evidence="3" id="KW-0813">Transport</keyword>
<proteinExistence type="inferred from homology"/>
<feature type="signal peptide" evidence="5">
    <location>
        <begin position="1"/>
        <end position="30"/>
    </location>
</feature>
<organism evidence="9 10">
    <name type="scientific">Edaphobacter aggregans</name>
    <dbReference type="NCBI Taxonomy" id="570835"/>
    <lineage>
        <taxon>Bacteria</taxon>
        <taxon>Pseudomonadati</taxon>
        <taxon>Acidobacteriota</taxon>
        <taxon>Terriglobia</taxon>
        <taxon>Terriglobales</taxon>
        <taxon>Acidobacteriaceae</taxon>
        <taxon>Edaphobacter</taxon>
    </lineage>
</organism>
<accession>A0A3R9PPQ3</accession>
<dbReference type="GO" id="GO:1990281">
    <property type="term" value="C:efflux pump complex"/>
    <property type="evidence" value="ECO:0007669"/>
    <property type="project" value="TreeGrafter"/>
</dbReference>
<dbReference type="InterPro" id="IPR058625">
    <property type="entry name" value="MdtA-like_BSH"/>
</dbReference>
<dbReference type="SUPFAM" id="SSF111369">
    <property type="entry name" value="HlyD-like secretion proteins"/>
    <property type="match status" value="1"/>
</dbReference>
<dbReference type="Gene3D" id="1.10.287.470">
    <property type="entry name" value="Helix hairpin bin"/>
    <property type="match status" value="1"/>
</dbReference>
<feature type="coiled-coil region" evidence="4">
    <location>
        <begin position="95"/>
        <end position="129"/>
    </location>
</feature>
<evidence type="ECO:0000256" key="1">
    <source>
        <dbReference type="ARBA" id="ARBA00004196"/>
    </source>
</evidence>
<feature type="chain" id="PRO_5018607560" evidence="5">
    <location>
        <begin position="31"/>
        <end position="388"/>
    </location>
</feature>
<dbReference type="InterPro" id="IPR058627">
    <property type="entry name" value="MdtA-like_C"/>
</dbReference>
<comment type="subcellular location">
    <subcellularLocation>
        <location evidence="1">Cell envelope</location>
    </subcellularLocation>
</comment>
<dbReference type="GO" id="GO:0015562">
    <property type="term" value="F:efflux transmembrane transporter activity"/>
    <property type="evidence" value="ECO:0007669"/>
    <property type="project" value="TreeGrafter"/>
</dbReference>
<dbReference type="PANTHER" id="PTHR30469">
    <property type="entry name" value="MULTIDRUG RESISTANCE PROTEIN MDTA"/>
    <property type="match status" value="1"/>
</dbReference>
<keyword evidence="10" id="KW-1185">Reference proteome</keyword>
<dbReference type="InterPro" id="IPR006143">
    <property type="entry name" value="RND_pump_MFP"/>
</dbReference>
<keyword evidence="4" id="KW-0175">Coiled coil</keyword>
<evidence type="ECO:0000256" key="3">
    <source>
        <dbReference type="ARBA" id="ARBA00022448"/>
    </source>
</evidence>
<reference evidence="9 10" key="1">
    <citation type="submission" date="2018-12" db="EMBL/GenBank/DDBJ databases">
        <title>Sequencing of bacterial isolates from soil warming experiment in Harvard Forest, Massachusetts, USA.</title>
        <authorList>
            <person name="Deangelis K."/>
        </authorList>
    </citation>
    <scope>NUCLEOTIDE SEQUENCE [LARGE SCALE GENOMIC DNA]</scope>
    <source>
        <strain evidence="9 10">EB153</strain>
    </source>
</reference>
<dbReference type="EMBL" id="RSDW01000001">
    <property type="protein sequence ID" value="RSL15113.1"/>
    <property type="molecule type" value="Genomic_DNA"/>
</dbReference>
<evidence type="ECO:0000256" key="4">
    <source>
        <dbReference type="SAM" id="Coils"/>
    </source>
</evidence>
<comment type="caution">
    <text evidence="9">The sequence shown here is derived from an EMBL/GenBank/DDBJ whole genome shotgun (WGS) entry which is preliminary data.</text>
</comment>
<dbReference type="PANTHER" id="PTHR30469:SF20">
    <property type="entry name" value="EFFLUX RND TRANSPORTER PERIPLASMIC ADAPTOR SUBUNIT"/>
    <property type="match status" value="1"/>
</dbReference>
<comment type="similarity">
    <text evidence="2">Belongs to the membrane fusion protein (MFP) (TC 8.A.1) family.</text>
</comment>
<sequence>MPIGKAQLGLTVALSIACLVVGCSSGPSNAPEEARPVKTMVVAAGDTPTVRSFPGRVEASKMVDLAFQVSGVLVKLPFREGERASKGAMIAQLRQDEFQARLQTVQATLDQARAQLGASESRLANAKTESERFGRLVDSSAVSRSDYDQAQTTYRAAQEDYTGQQAGIRGLEGRLAEAKLQFGDSTLRAPYDGVVAQRLVDVGQNIVANNPVIRFQNVNDIDIVADVPEGFIAADIRSSNIQQSVAELSTAPGRQFPVHIKEVAQIADPRTQIFEVRFALKAPPGITALPGMTATVTITTRGSRTPGNLLLVPVSAISKQETGEQVVWVLGSDQTVHRRPVKMGAPTGDRIEISGGVQPGDRIVVAGASFLREGMKVRDLGDALGGGQ</sequence>
<dbReference type="Gene3D" id="2.40.50.100">
    <property type="match status" value="1"/>
</dbReference>
<name>A0A3R9PPQ3_9BACT</name>
<feature type="domain" description="Multidrug resistance protein MdtA-like alpha-helical hairpin" evidence="6">
    <location>
        <begin position="108"/>
        <end position="168"/>
    </location>
</feature>
<dbReference type="OrthoDB" id="5379451at2"/>
<evidence type="ECO:0000256" key="2">
    <source>
        <dbReference type="ARBA" id="ARBA00009477"/>
    </source>
</evidence>
<keyword evidence="5" id="KW-0732">Signal</keyword>
<dbReference type="NCBIfam" id="TIGR01730">
    <property type="entry name" value="RND_mfp"/>
    <property type="match status" value="1"/>
</dbReference>
<evidence type="ECO:0000259" key="7">
    <source>
        <dbReference type="Pfam" id="PF25917"/>
    </source>
</evidence>
<feature type="domain" description="Multidrug resistance protein MdtA-like C-terminal permuted SH3" evidence="8">
    <location>
        <begin position="308"/>
        <end position="368"/>
    </location>
</feature>
<dbReference type="Pfam" id="PF25917">
    <property type="entry name" value="BSH_RND"/>
    <property type="match status" value="1"/>
</dbReference>
<dbReference type="Pfam" id="PF25876">
    <property type="entry name" value="HH_MFP_RND"/>
    <property type="match status" value="1"/>
</dbReference>